<protein>
    <submittedName>
        <fullName evidence="2">Uncharacterized protein</fullName>
    </submittedName>
</protein>
<evidence type="ECO:0000313" key="3">
    <source>
        <dbReference type="Proteomes" id="UP000011083"/>
    </source>
</evidence>
<feature type="non-terminal residue" evidence="2">
    <location>
        <position position="136"/>
    </location>
</feature>
<dbReference type="AlphaFoldDB" id="L8HEN5"/>
<dbReference type="KEGG" id="acan:ACA1_397220"/>
<sequence>TRTQWPRRPADSEVPSLRVASNQEPGQVTISEEEATVLVSSKFTSSVFSIDDHAPYAQPTALLDYWLDGIRKHDMRKRVVVKFVLVDLAYWHQNPTLAWLVRRIIKTEDGLVHSALQVGPHWFDGSLVHTKELHSD</sequence>
<keyword evidence="3" id="KW-1185">Reference proteome</keyword>
<organism evidence="2 3">
    <name type="scientific">Acanthamoeba castellanii (strain ATCC 30010 / Neff)</name>
    <dbReference type="NCBI Taxonomy" id="1257118"/>
    <lineage>
        <taxon>Eukaryota</taxon>
        <taxon>Amoebozoa</taxon>
        <taxon>Discosea</taxon>
        <taxon>Longamoebia</taxon>
        <taxon>Centramoebida</taxon>
        <taxon>Acanthamoebidae</taxon>
        <taxon>Acanthamoeba</taxon>
    </lineage>
</organism>
<dbReference type="VEuPathDB" id="AmoebaDB:ACA1_397220"/>
<feature type="region of interest" description="Disordered" evidence="1">
    <location>
        <begin position="1"/>
        <end position="21"/>
    </location>
</feature>
<accession>L8HEN5</accession>
<evidence type="ECO:0000256" key="1">
    <source>
        <dbReference type="SAM" id="MobiDB-lite"/>
    </source>
</evidence>
<dbReference type="GeneID" id="14923839"/>
<dbReference type="RefSeq" id="XP_004351653.1">
    <property type="nucleotide sequence ID" value="XM_004351601.1"/>
</dbReference>
<evidence type="ECO:0000313" key="2">
    <source>
        <dbReference type="EMBL" id="ELR22876.1"/>
    </source>
</evidence>
<proteinExistence type="predicted"/>
<gene>
    <name evidence="2" type="ORF">ACA1_397220</name>
</gene>
<reference evidence="2 3" key="1">
    <citation type="journal article" date="2013" name="Genome Biol.">
        <title>Genome of Acanthamoeba castellanii highlights extensive lateral gene transfer and early evolution of tyrosine kinase signaling.</title>
        <authorList>
            <person name="Clarke M."/>
            <person name="Lohan A.J."/>
            <person name="Liu B."/>
            <person name="Lagkouvardos I."/>
            <person name="Roy S."/>
            <person name="Zafar N."/>
            <person name="Bertelli C."/>
            <person name="Schilde C."/>
            <person name="Kianianmomeni A."/>
            <person name="Burglin T.R."/>
            <person name="Frech C."/>
            <person name="Turcotte B."/>
            <person name="Kopec K.O."/>
            <person name="Synnott J.M."/>
            <person name="Choo C."/>
            <person name="Paponov I."/>
            <person name="Finkler A."/>
            <person name="Soon Heng Tan C."/>
            <person name="Hutchins A.P."/>
            <person name="Weinmeier T."/>
            <person name="Rattei T."/>
            <person name="Chu J.S."/>
            <person name="Gimenez G."/>
            <person name="Irimia M."/>
            <person name="Rigden D.J."/>
            <person name="Fitzpatrick D.A."/>
            <person name="Lorenzo-Morales J."/>
            <person name="Bateman A."/>
            <person name="Chiu C.H."/>
            <person name="Tang P."/>
            <person name="Hegemann P."/>
            <person name="Fromm H."/>
            <person name="Raoult D."/>
            <person name="Greub G."/>
            <person name="Miranda-Saavedra D."/>
            <person name="Chen N."/>
            <person name="Nash P."/>
            <person name="Ginger M.L."/>
            <person name="Horn M."/>
            <person name="Schaap P."/>
            <person name="Caler L."/>
            <person name="Loftus B."/>
        </authorList>
    </citation>
    <scope>NUCLEOTIDE SEQUENCE [LARGE SCALE GENOMIC DNA]</scope>
    <source>
        <strain evidence="2 3">Neff</strain>
    </source>
</reference>
<dbReference type="EMBL" id="KB007869">
    <property type="protein sequence ID" value="ELR22876.1"/>
    <property type="molecule type" value="Genomic_DNA"/>
</dbReference>
<dbReference type="Proteomes" id="UP000011083">
    <property type="component" value="Unassembled WGS sequence"/>
</dbReference>
<name>L8HEN5_ACACF</name>